<comment type="caution">
    <text evidence="1">The sequence shown here is derived from an EMBL/GenBank/DDBJ whole genome shotgun (WGS) entry which is preliminary data.</text>
</comment>
<sequence>MSPYSLGPFNLLIEKPYAMIFWVRFWIIFTEVELRWTGYETYSRSWGMIRLK</sequence>
<organism evidence="1 2">
    <name type="scientific">Gossypium klotzschianum</name>
    <dbReference type="NCBI Taxonomy" id="34286"/>
    <lineage>
        <taxon>Eukaryota</taxon>
        <taxon>Viridiplantae</taxon>
        <taxon>Streptophyta</taxon>
        <taxon>Embryophyta</taxon>
        <taxon>Tracheophyta</taxon>
        <taxon>Spermatophyta</taxon>
        <taxon>Magnoliopsida</taxon>
        <taxon>eudicotyledons</taxon>
        <taxon>Gunneridae</taxon>
        <taxon>Pentapetalae</taxon>
        <taxon>rosids</taxon>
        <taxon>malvids</taxon>
        <taxon>Malvales</taxon>
        <taxon>Malvaceae</taxon>
        <taxon>Malvoideae</taxon>
        <taxon>Gossypium</taxon>
    </lineage>
</organism>
<proteinExistence type="predicted"/>
<evidence type="ECO:0000313" key="1">
    <source>
        <dbReference type="EMBL" id="MBA0646055.1"/>
    </source>
</evidence>
<keyword evidence="2" id="KW-1185">Reference proteome</keyword>
<dbReference type="OrthoDB" id="989299at2759"/>
<protein>
    <submittedName>
        <fullName evidence="1">Uncharacterized protein</fullName>
    </submittedName>
</protein>
<reference evidence="1 2" key="1">
    <citation type="journal article" date="2019" name="Genome Biol. Evol.">
        <title>Insights into the evolution of the New World diploid cottons (Gossypium, subgenus Houzingenia) based on genome sequencing.</title>
        <authorList>
            <person name="Grover C.E."/>
            <person name="Arick M.A. 2nd"/>
            <person name="Thrash A."/>
            <person name="Conover J.L."/>
            <person name="Sanders W.S."/>
            <person name="Peterson D.G."/>
            <person name="Frelichowski J.E."/>
            <person name="Scheffler J.A."/>
            <person name="Scheffler B.E."/>
            <person name="Wendel J.F."/>
        </authorList>
    </citation>
    <scope>NUCLEOTIDE SEQUENCE [LARGE SCALE GENOMIC DNA]</scope>
    <source>
        <strain evidence="1">57</strain>
        <tissue evidence="1">Leaf</tissue>
    </source>
</reference>
<dbReference type="AlphaFoldDB" id="A0A7J8U6L5"/>
<name>A0A7J8U6L5_9ROSI</name>
<dbReference type="EMBL" id="JABFAB010000004">
    <property type="protein sequence ID" value="MBA0646055.1"/>
    <property type="molecule type" value="Genomic_DNA"/>
</dbReference>
<gene>
    <name evidence="1" type="ORF">Goklo_014050</name>
</gene>
<dbReference type="Proteomes" id="UP000593573">
    <property type="component" value="Unassembled WGS sequence"/>
</dbReference>
<evidence type="ECO:0000313" key="2">
    <source>
        <dbReference type="Proteomes" id="UP000593573"/>
    </source>
</evidence>
<accession>A0A7J8U6L5</accession>